<evidence type="ECO:0000313" key="1">
    <source>
        <dbReference type="EMBL" id="MBD3325859.1"/>
    </source>
</evidence>
<accession>A0A9D5Q6H8</accession>
<name>A0A9D5Q6H8_9BACT</name>
<evidence type="ECO:0000313" key="2">
    <source>
        <dbReference type="Proteomes" id="UP000649604"/>
    </source>
</evidence>
<gene>
    <name evidence="1" type="ORF">GF339_14835</name>
</gene>
<dbReference type="SUPFAM" id="SSF55961">
    <property type="entry name" value="Bet v1-like"/>
    <property type="match status" value="1"/>
</dbReference>
<dbReference type="Proteomes" id="UP000649604">
    <property type="component" value="Unassembled WGS sequence"/>
</dbReference>
<reference evidence="1" key="1">
    <citation type="submission" date="2019-11" db="EMBL/GenBank/DDBJ databases">
        <title>Microbial mats filling the niche in hypersaline microbial mats.</title>
        <authorList>
            <person name="Wong H.L."/>
            <person name="Macleod F.I."/>
            <person name="White R.A. III"/>
            <person name="Burns B.P."/>
        </authorList>
    </citation>
    <scope>NUCLEOTIDE SEQUENCE</scope>
    <source>
        <strain evidence="1">Rbin_158</strain>
    </source>
</reference>
<proteinExistence type="predicted"/>
<protein>
    <submittedName>
        <fullName evidence="1">Uncharacterized protein</fullName>
    </submittedName>
</protein>
<dbReference type="AlphaFoldDB" id="A0A9D5Q6H8"/>
<comment type="caution">
    <text evidence="1">The sequence shown here is derived from an EMBL/GenBank/DDBJ whole genome shotgun (WGS) entry which is preliminary data.</text>
</comment>
<sequence length="162" mass="18884">MIQLVAAEHFDCSLDTVKRALQRLDHIYPLYCPEEHLTCTYLKGHPLLEGSILAFEEYIAGKKHHLTYRVDSIVETSESTTLVLRAMFPRSLFNIHVIFQLVDDGDGVEFSRMLSVGYRKPILGTCIDRLFFLVIGREYYEAMQTHNREDLQQLKDYLEHEC</sequence>
<dbReference type="EMBL" id="WJJP01000483">
    <property type="protein sequence ID" value="MBD3325859.1"/>
    <property type="molecule type" value="Genomic_DNA"/>
</dbReference>
<organism evidence="1 2">
    <name type="scientific">candidate division KSB3 bacterium</name>
    <dbReference type="NCBI Taxonomy" id="2044937"/>
    <lineage>
        <taxon>Bacteria</taxon>
        <taxon>candidate division KSB3</taxon>
    </lineage>
</organism>